<evidence type="ECO:0000313" key="10">
    <source>
        <dbReference type="EMBL" id="ABJ88471.1"/>
    </source>
</evidence>
<evidence type="ECO:0000256" key="5">
    <source>
        <dbReference type="ARBA" id="ARBA00023136"/>
    </source>
</evidence>
<evidence type="ECO:0000259" key="9">
    <source>
        <dbReference type="Pfam" id="PF12704"/>
    </source>
</evidence>
<comment type="similarity">
    <text evidence="6">Belongs to the ABC-4 integral membrane protein family.</text>
</comment>
<feature type="transmembrane region" description="Helical" evidence="7">
    <location>
        <begin position="99"/>
        <end position="121"/>
    </location>
</feature>
<dbReference type="NCBIfam" id="NF038403">
    <property type="entry name" value="perm_prefix_1"/>
    <property type="match status" value="1"/>
</dbReference>
<keyword evidence="5 7" id="KW-0472">Membrane</keyword>
<comment type="subcellular location">
    <subcellularLocation>
        <location evidence="1">Cell membrane</location>
        <topology evidence="1">Multi-pass membrane protein</topology>
    </subcellularLocation>
</comment>
<feature type="transmembrane region" description="Helical" evidence="7">
    <location>
        <begin position="452"/>
        <end position="474"/>
    </location>
</feature>
<evidence type="ECO:0000256" key="7">
    <source>
        <dbReference type="SAM" id="Phobius"/>
    </source>
</evidence>
<dbReference type="Pfam" id="PF12704">
    <property type="entry name" value="MacB_PCD"/>
    <property type="match status" value="2"/>
</dbReference>
<dbReference type="EMBL" id="CP000473">
    <property type="protein sequence ID" value="ABJ88471.1"/>
    <property type="molecule type" value="Genomic_DNA"/>
</dbReference>
<keyword evidence="2" id="KW-1003">Cell membrane</keyword>
<feature type="transmembrane region" description="Helical" evidence="7">
    <location>
        <begin position="502"/>
        <end position="526"/>
    </location>
</feature>
<proteinExistence type="inferred from homology"/>
<dbReference type="OrthoDB" id="100207at2"/>
<keyword evidence="3 7" id="KW-0812">Transmembrane</keyword>
<dbReference type="Pfam" id="PF02687">
    <property type="entry name" value="FtsX"/>
    <property type="match status" value="2"/>
</dbReference>
<dbReference type="InParanoid" id="Q01PE9"/>
<dbReference type="PANTHER" id="PTHR30572:SF4">
    <property type="entry name" value="ABC TRANSPORTER PERMEASE YTRF"/>
    <property type="match status" value="1"/>
</dbReference>
<feature type="transmembrane region" description="Helical" evidence="7">
    <location>
        <begin position="410"/>
        <end position="432"/>
    </location>
</feature>
<dbReference type="InterPro" id="IPR050250">
    <property type="entry name" value="Macrolide_Exporter_MacB"/>
</dbReference>
<dbReference type="GO" id="GO:0005886">
    <property type="term" value="C:plasma membrane"/>
    <property type="evidence" value="ECO:0007669"/>
    <property type="project" value="UniProtKB-SubCell"/>
</dbReference>
<evidence type="ECO:0000256" key="4">
    <source>
        <dbReference type="ARBA" id="ARBA00022989"/>
    </source>
</evidence>
<dbReference type="InterPro" id="IPR003838">
    <property type="entry name" value="ABC3_permease_C"/>
</dbReference>
<name>Q01PE9_SOLUE</name>
<evidence type="ECO:0000256" key="3">
    <source>
        <dbReference type="ARBA" id="ARBA00022692"/>
    </source>
</evidence>
<feature type="domain" description="MacB-like periplasmic core" evidence="9">
    <location>
        <begin position="100"/>
        <end position="321"/>
    </location>
</feature>
<feature type="transmembrane region" description="Helical" evidence="7">
    <location>
        <begin position="823"/>
        <end position="843"/>
    </location>
</feature>
<evidence type="ECO:0000256" key="1">
    <source>
        <dbReference type="ARBA" id="ARBA00004651"/>
    </source>
</evidence>
<evidence type="ECO:0008006" key="11">
    <source>
        <dbReference type="Google" id="ProtNLM"/>
    </source>
</evidence>
<dbReference type="AlphaFoldDB" id="Q01PE9"/>
<evidence type="ECO:0000256" key="6">
    <source>
        <dbReference type="ARBA" id="ARBA00038076"/>
    </source>
</evidence>
<gene>
    <name evidence="10" type="ordered locus">Acid_7563</name>
</gene>
<sequence>MRIRRWLDIARLRLRSLFGKRRVEQELDRELRFHVDQQIQESIAGGMSAEEARLAAMRRFGGVVQIQEECRDMRRINQLETVGNDLRYAARMLARSPGFTVVIIMTLALSIGANSAIFSVIEGVLLRPLPYAQPDSIARIFLNSDTYPKFPLNPFDFRDFRARNRAFESIAGITRGDMQLSGAGEPVMLHAFRVTAGYFRVLGFAPARGREFTTDDELPGHFQQVILSDRIWRAQFASDPNIVGRLITLDARSFTVVGVMPPGAQHPGNDYHAVADGDSVDLWYPFTFEGNPNNRGSHYLEGIGRLKAGVSPEQGNADLSAVLSQLATEHPGDKGWRVLVIPLYRELVGRTQHMLLVLLSAVGLLLLIACVNAANLLLARSNARQREIAVRAAVGAARSRIVRQLLTESVLIALAGAALGTALAVGGVRALVSLLPPGFPRASAIHLDATVFAFTLAIAMLTGLLFGIVPALAASRTDLQTCLREGGRGATGGRRQHRLRDLLVVGETGLACVLLIAAGLMLHSFVNLLRADPGFRPQQVLTASIALPAEQYKTMPETERFCAQLIANLEAVRTVRSAGVGTDLPWTGYDENAGGFTVEGRPAAYNDKTTARYHAASRDYFRALGVPLLRGRFFAETDDLKAPNVLLINETMAKRYWPGEDAVGKRIAFDDHPKEKDWMRIVGVVGDVRDQATSEAAHPAFWWPLKQMPFPMRAMSIVIHTEGDPALLAGQLRRSVQQLNAGLAVAELRVMQQIADESVSTQRFAMFLVGLFAGLALVLATIGMYGVISYSVNQRMHEFGMRMALGARPWDVMRLILGQGMKLSIAGSAIGLVCAAAFARLLGSLLYGVRGMDPVTFAGVTLVALATATLACYLPARRATAADPMRTLRSE</sequence>
<evidence type="ECO:0000259" key="8">
    <source>
        <dbReference type="Pfam" id="PF02687"/>
    </source>
</evidence>
<organism evidence="10">
    <name type="scientific">Solibacter usitatus (strain Ellin6076)</name>
    <dbReference type="NCBI Taxonomy" id="234267"/>
    <lineage>
        <taxon>Bacteria</taxon>
        <taxon>Pseudomonadati</taxon>
        <taxon>Acidobacteriota</taxon>
        <taxon>Terriglobia</taxon>
        <taxon>Bryobacterales</taxon>
        <taxon>Solibacteraceae</taxon>
        <taxon>Candidatus Solibacter</taxon>
    </lineage>
</organism>
<dbReference type="HOGENOM" id="CLU_009433_1_0_0"/>
<feature type="transmembrane region" description="Helical" evidence="7">
    <location>
        <begin position="764"/>
        <end position="788"/>
    </location>
</feature>
<dbReference type="KEGG" id="sus:Acid_7563"/>
<reference evidence="10" key="1">
    <citation type="submission" date="2006-10" db="EMBL/GenBank/DDBJ databases">
        <title>Complete sequence of Solibacter usitatus Ellin6076.</title>
        <authorList>
            <consortium name="US DOE Joint Genome Institute"/>
            <person name="Copeland A."/>
            <person name="Lucas S."/>
            <person name="Lapidus A."/>
            <person name="Barry K."/>
            <person name="Detter J.C."/>
            <person name="Glavina del Rio T."/>
            <person name="Hammon N."/>
            <person name="Israni S."/>
            <person name="Dalin E."/>
            <person name="Tice H."/>
            <person name="Pitluck S."/>
            <person name="Thompson L.S."/>
            <person name="Brettin T."/>
            <person name="Bruce D."/>
            <person name="Han C."/>
            <person name="Tapia R."/>
            <person name="Gilna P."/>
            <person name="Schmutz J."/>
            <person name="Larimer F."/>
            <person name="Land M."/>
            <person name="Hauser L."/>
            <person name="Kyrpides N."/>
            <person name="Mikhailova N."/>
            <person name="Janssen P.H."/>
            <person name="Kuske C.R."/>
            <person name="Richardson P."/>
        </authorList>
    </citation>
    <scope>NUCLEOTIDE SEQUENCE</scope>
    <source>
        <strain evidence="10">Ellin6076</strain>
    </source>
</reference>
<dbReference type="NCBIfam" id="TIGR03434">
    <property type="entry name" value="ADOP"/>
    <property type="match status" value="1"/>
</dbReference>
<dbReference type="InterPro" id="IPR017800">
    <property type="entry name" value="ADOP"/>
</dbReference>
<dbReference type="PANTHER" id="PTHR30572">
    <property type="entry name" value="MEMBRANE COMPONENT OF TRANSPORTER-RELATED"/>
    <property type="match status" value="1"/>
</dbReference>
<feature type="transmembrane region" description="Helical" evidence="7">
    <location>
        <begin position="354"/>
        <end position="378"/>
    </location>
</feature>
<dbReference type="eggNOG" id="COG0577">
    <property type="taxonomic scope" value="Bacteria"/>
</dbReference>
<keyword evidence="4 7" id="KW-1133">Transmembrane helix</keyword>
<dbReference type="GO" id="GO:0022857">
    <property type="term" value="F:transmembrane transporter activity"/>
    <property type="evidence" value="ECO:0007669"/>
    <property type="project" value="TreeGrafter"/>
</dbReference>
<feature type="domain" description="MacB-like periplasmic core" evidence="9">
    <location>
        <begin position="605"/>
        <end position="712"/>
    </location>
</feature>
<feature type="domain" description="ABC3 transporter permease C-terminal" evidence="8">
    <location>
        <begin position="771"/>
        <end position="883"/>
    </location>
</feature>
<dbReference type="InterPro" id="IPR025857">
    <property type="entry name" value="MacB_PCD"/>
</dbReference>
<accession>Q01PE9</accession>
<evidence type="ECO:0000256" key="2">
    <source>
        <dbReference type="ARBA" id="ARBA00022475"/>
    </source>
</evidence>
<feature type="transmembrane region" description="Helical" evidence="7">
    <location>
        <begin position="855"/>
        <end position="876"/>
    </location>
</feature>
<protein>
    <recommendedName>
        <fullName evidence="11">Permease</fullName>
    </recommendedName>
</protein>
<feature type="domain" description="ABC3 transporter permease C-terminal" evidence="8">
    <location>
        <begin position="361"/>
        <end position="477"/>
    </location>
</feature>
<dbReference type="STRING" id="234267.Acid_7563"/>
<dbReference type="InterPro" id="IPR047928">
    <property type="entry name" value="Perm_prefix_1"/>
</dbReference>